<gene>
    <name evidence="8" type="ORF">HK105_208388</name>
</gene>
<accession>A0ABR4MXV3</accession>
<feature type="binding site" evidence="4">
    <location>
        <position position="122"/>
    </location>
    <ligand>
        <name>ATP</name>
        <dbReference type="ChEBI" id="CHEBI:30616"/>
    </ligand>
</feature>
<organism evidence="8 9">
    <name type="scientific">Polyrhizophydium stewartii</name>
    <dbReference type="NCBI Taxonomy" id="2732419"/>
    <lineage>
        <taxon>Eukaryota</taxon>
        <taxon>Fungi</taxon>
        <taxon>Fungi incertae sedis</taxon>
        <taxon>Chytridiomycota</taxon>
        <taxon>Chytridiomycota incertae sedis</taxon>
        <taxon>Chytridiomycetes</taxon>
        <taxon>Rhizophydiales</taxon>
        <taxon>Rhizophydiales incertae sedis</taxon>
        <taxon>Polyrhizophydium</taxon>
    </lineage>
</organism>
<dbReference type="InterPro" id="IPR008271">
    <property type="entry name" value="Ser/Thr_kinase_AS"/>
</dbReference>
<keyword evidence="5" id="KW-0723">Serine/threonine-protein kinase</keyword>
<dbReference type="Pfam" id="PF00069">
    <property type="entry name" value="Pkinase"/>
    <property type="match status" value="1"/>
</dbReference>
<dbReference type="InterPro" id="IPR050108">
    <property type="entry name" value="CDK"/>
</dbReference>
<feature type="domain" description="Protein kinase" evidence="7">
    <location>
        <begin position="95"/>
        <end position="443"/>
    </location>
</feature>
<evidence type="ECO:0000256" key="1">
    <source>
        <dbReference type="ARBA" id="ARBA00006485"/>
    </source>
</evidence>
<feature type="region of interest" description="Disordered" evidence="6">
    <location>
        <begin position="24"/>
        <end position="94"/>
    </location>
</feature>
<dbReference type="InterPro" id="IPR011009">
    <property type="entry name" value="Kinase-like_dom_sf"/>
</dbReference>
<evidence type="ECO:0000256" key="3">
    <source>
        <dbReference type="ARBA" id="ARBA00022840"/>
    </source>
</evidence>
<keyword evidence="5" id="KW-0418">Kinase</keyword>
<dbReference type="Proteomes" id="UP001527925">
    <property type="component" value="Unassembled WGS sequence"/>
</dbReference>
<comment type="caution">
    <text evidence="8">The sequence shown here is derived from an EMBL/GenBank/DDBJ whole genome shotgun (WGS) entry which is preliminary data.</text>
</comment>
<dbReference type="PANTHER" id="PTHR24056">
    <property type="entry name" value="CELL DIVISION PROTEIN KINASE"/>
    <property type="match status" value="1"/>
</dbReference>
<name>A0ABR4MXV3_9FUNG</name>
<reference evidence="8 9" key="1">
    <citation type="submission" date="2023-09" db="EMBL/GenBank/DDBJ databases">
        <title>Pangenome analysis of Batrachochytrium dendrobatidis and related Chytrids.</title>
        <authorList>
            <person name="Yacoub M.N."/>
            <person name="Stajich J.E."/>
            <person name="James T.Y."/>
        </authorList>
    </citation>
    <scope>NUCLEOTIDE SEQUENCE [LARGE SCALE GENOMIC DNA]</scope>
    <source>
        <strain evidence="8 9">JEL0888</strain>
    </source>
</reference>
<keyword evidence="3 4" id="KW-0067">ATP-binding</keyword>
<evidence type="ECO:0000256" key="6">
    <source>
        <dbReference type="SAM" id="MobiDB-lite"/>
    </source>
</evidence>
<feature type="compositionally biased region" description="Low complexity" evidence="6">
    <location>
        <begin position="41"/>
        <end position="63"/>
    </location>
</feature>
<proteinExistence type="inferred from homology"/>
<dbReference type="PROSITE" id="PS00107">
    <property type="entry name" value="PROTEIN_KINASE_ATP"/>
    <property type="match status" value="1"/>
</dbReference>
<evidence type="ECO:0000256" key="4">
    <source>
        <dbReference type="PROSITE-ProRule" id="PRU10141"/>
    </source>
</evidence>
<comment type="similarity">
    <text evidence="1">Belongs to the protein kinase superfamily. CMGC Ser/Thr protein kinase family. CDC2/CDKX subfamily.</text>
</comment>
<dbReference type="PROSITE" id="PS50011">
    <property type="entry name" value="PROTEIN_KINASE_DOM"/>
    <property type="match status" value="1"/>
</dbReference>
<dbReference type="Gene3D" id="1.10.510.10">
    <property type="entry name" value="Transferase(Phosphotransferase) domain 1"/>
    <property type="match status" value="1"/>
</dbReference>
<keyword evidence="5" id="KW-0808">Transferase</keyword>
<protein>
    <recommendedName>
        <fullName evidence="7">Protein kinase domain-containing protein</fullName>
    </recommendedName>
</protein>
<sequence>MATGAVSPSSDSIMGASASNGATARYELMTPMTHVDESSRPGSPGSSTEASTTPTALSPSSTPVVEERADKGAGMGAGMGEAREKPREDGAPGTSDIGLWIGEGAYGRVHMLAKGHGLYACKLMHSDGEGISPVTAREIAVVRHLGLRDELLVRKNTFDLDFGGFRCSRGDETPASRIGHIVKDLKAAGIHITQGLEVSLHENGSVPDDSLEIRLVMELAKTNLADYLSQNKDRVSASPWFAQSVTKQILAGLFFAHTNRIMHRDLKPMNVLIYEIPHTRRRPDDTAEASNTRWIQQHNLLVKIADFGLSRQRPFPDKPGYSPEVVTLHYRPIETFDRKVVYTSSIDIWSCGCILAEMALGVSPFHGSTEVEMMQFFIRQLGPIPSGLLPEGWYISEPPEQPALWASLRNKLDQNGKDLLMSMLDYVPARRISAWEALHHRYITQV</sequence>
<keyword evidence="2 4" id="KW-0547">Nucleotide-binding</keyword>
<dbReference type="InterPro" id="IPR000719">
    <property type="entry name" value="Prot_kinase_dom"/>
</dbReference>
<keyword evidence="9" id="KW-1185">Reference proteome</keyword>
<evidence type="ECO:0000313" key="8">
    <source>
        <dbReference type="EMBL" id="KAL2912112.1"/>
    </source>
</evidence>
<dbReference type="EMBL" id="JADGIZ020000076">
    <property type="protein sequence ID" value="KAL2912112.1"/>
    <property type="molecule type" value="Genomic_DNA"/>
</dbReference>
<evidence type="ECO:0000313" key="9">
    <source>
        <dbReference type="Proteomes" id="UP001527925"/>
    </source>
</evidence>
<evidence type="ECO:0000256" key="2">
    <source>
        <dbReference type="ARBA" id="ARBA00022741"/>
    </source>
</evidence>
<dbReference type="InterPro" id="IPR017441">
    <property type="entry name" value="Protein_kinase_ATP_BS"/>
</dbReference>
<evidence type="ECO:0000259" key="7">
    <source>
        <dbReference type="PROSITE" id="PS50011"/>
    </source>
</evidence>
<dbReference type="SUPFAM" id="SSF56112">
    <property type="entry name" value="Protein kinase-like (PK-like)"/>
    <property type="match status" value="1"/>
</dbReference>
<dbReference type="PROSITE" id="PS00108">
    <property type="entry name" value="PROTEIN_KINASE_ST"/>
    <property type="match status" value="1"/>
</dbReference>
<dbReference type="SMART" id="SM00220">
    <property type="entry name" value="S_TKc"/>
    <property type="match status" value="1"/>
</dbReference>
<evidence type="ECO:0000256" key="5">
    <source>
        <dbReference type="RuleBase" id="RU000304"/>
    </source>
</evidence>
<feature type="compositionally biased region" description="Basic and acidic residues" evidence="6">
    <location>
        <begin position="81"/>
        <end position="90"/>
    </location>
</feature>